<name>I5B0Z8_9BACT</name>
<dbReference type="PANTHER" id="PTHR30595:SF6">
    <property type="entry name" value="SCHLAFEN ALBA-2 DOMAIN-CONTAINING PROTEIN"/>
    <property type="match status" value="1"/>
</dbReference>
<reference evidence="2 3" key="2">
    <citation type="submission" date="2012-02" db="EMBL/GenBank/DDBJ databases">
        <title>Improved High-Quality Draft sequence of Desulfobacter postgatei 2ac9.</title>
        <authorList>
            <consortium name="US DOE Joint Genome Institute"/>
            <person name="Lucas S."/>
            <person name="Han J."/>
            <person name="Lapidus A."/>
            <person name="Cheng J.-F."/>
            <person name="Goodwin L."/>
            <person name="Pitluck S."/>
            <person name="Peters L."/>
            <person name="Ovchinnikova G."/>
            <person name="Held B."/>
            <person name="Detter J.C."/>
            <person name="Han C."/>
            <person name="Tapia R."/>
            <person name="Land M."/>
            <person name="Hauser L."/>
            <person name="Kyrpides N."/>
            <person name="Ivanova N."/>
            <person name="Pagani I."/>
            <person name="Orellana R."/>
            <person name="Lovley D."/>
            <person name="Woyke T."/>
        </authorList>
    </citation>
    <scope>NUCLEOTIDE SEQUENCE [LARGE SCALE GENOMIC DNA]</scope>
    <source>
        <strain evidence="2 3">2ac9</strain>
    </source>
</reference>
<gene>
    <name evidence="2" type="ORF">DespoDRAFT_01195</name>
</gene>
<dbReference type="PANTHER" id="PTHR30595">
    <property type="entry name" value="GLPR-RELATED TRANSCRIPTIONAL REPRESSOR"/>
    <property type="match status" value="1"/>
</dbReference>
<dbReference type="Gene3D" id="3.30.565.60">
    <property type="match status" value="1"/>
</dbReference>
<evidence type="ECO:0000313" key="3">
    <source>
        <dbReference type="Proteomes" id="UP000005778"/>
    </source>
</evidence>
<dbReference type="HOGENOM" id="CLU_024970_3_3_7"/>
<evidence type="ECO:0000313" key="2">
    <source>
        <dbReference type="EMBL" id="EIM63161.1"/>
    </source>
</evidence>
<dbReference type="Gene3D" id="3.30.950.30">
    <property type="entry name" value="Schlafen, AAA domain"/>
    <property type="match status" value="1"/>
</dbReference>
<dbReference type="OrthoDB" id="9789524at2"/>
<reference evidence="2 3" key="1">
    <citation type="submission" date="2011-09" db="EMBL/GenBank/DDBJ databases">
        <authorList>
            <consortium name="US DOE Joint Genome Institute (JGI-PGF)"/>
            <person name="Lucas S."/>
            <person name="Han J."/>
            <person name="Lapidus A."/>
            <person name="Cheng J.-F."/>
            <person name="Goodwin L."/>
            <person name="Pitluck S."/>
            <person name="Peters L."/>
            <person name="Land M.L."/>
            <person name="Hauser L."/>
            <person name="Orellana R."/>
            <person name="Lovley D."/>
            <person name="Woyke T.J."/>
        </authorList>
    </citation>
    <scope>NUCLEOTIDE SEQUENCE [LARGE SCALE GENOMIC DNA]</scope>
    <source>
        <strain evidence="2 3">2ac9</strain>
    </source>
</reference>
<proteinExistence type="predicted"/>
<dbReference type="RefSeq" id="WP_004072171.1">
    <property type="nucleotide sequence ID" value="NZ_CM001488.1"/>
</dbReference>
<evidence type="ECO:0000259" key="1">
    <source>
        <dbReference type="Pfam" id="PF04326"/>
    </source>
</evidence>
<dbReference type="Pfam" id="PF04326">
    <property type="entry name" value="SLFN_AlbA_2"/>
    <property type="match status" value="1"/>
</dbReference>
<dbReference type="InterPro" id="IPR007421">
    <property type="entry name" value="Schlafen_AlbA_2_dom"/>
</dbReference>
<dbReference type="InterPro" id="IPR038461">
    <property type="entry name" value="Schlafen_AlbA_2_dom_sf"/>
</dbReference>
<dbReference type="eggNOG" id="COG2865">
    <property type="taxonomic scope" value="Bacteria"/>
</dbReference>
<accession>I5B0Z8</accession>
<dbReference type="Pfam" id="PF13749">
    <property type="entry name" value="HATPase_c_4"/>
    <property type="match status" value="1"/>
</dbReference>
<dbReference type="Proteomes" id="UP000005778">
    <property type="component" value="Chromosome"/>
</dbReference>
<dbReference type="InterPro" id="IPR038475">
    <property type="entry name" value="RecG_C_sf"/>
</dbReference>
<keyword evidence="3" id="KW-1185">Reference proteome</keyword>
<feature type="domain" description="Schlafen AlbA-2" evidence="1">
    <location>
        <begin position="14"/>
        <end position="127"/>
    </location>
</feature>
<protein>
    <submittedName>
        <fullName evidence="2">Putative transcriptional regulator with HTH domain</fullName>
    </submittedName>
</protein>
<organism evidence="2 3">
    <name type="scientific">Desulfobacter postgatei 2ac9</name>
    <dbReference type="NCBI Taxonomy" id="879212"/>
    <lineage>
        <taxon>Bacteria</taxon>
        <taxon>Pseudomonadati</taxon>
        <taxon>Thermodesulfobacteriota</taxon>
        <taxon>Desulfobacteria</taxon>
        <taxon>Desulfobacterales</taxon>
        <taxon>Desulfobacteraceae</taxon>
        <taxon>Desulfobacter</taxon>
    </lineage>
</organism>
<sequence length="388" mass="43545">METITIMQVLEQGEDSKNQFKKDFTNADALAAELVAFSNTLGGKIFVGVNDDGEIIGLKTADIQRINQLLSNTASQNIKPAINPLTEIFTIEEKRILVIDIAKGNNKPYQDKSGVIWVKNGADKRRATAREEIQRLFQESGMVHADITPANGMNLTDLDMPYFTAFFLKRYGRPLDEQQIPFEQLLSNLNLSKDGILNITGALLFSKTPEIRLPAYIVKAAAFPGTSIATEKYIDSRNITGKLSDIFQRTIGFLLDNIKMIQGEQGINSLGEPEIPKIVFEELVANALVHRDYFISAPVRIFVFSDRIEIISPGHLPNNLTVENIKAGNSNIRNPVLASFAYHILPYRGFGSGIIRALEQYPDIEFIDDRQGNLFKCIIRRRQINEER</sequence>
<dbReference type="EMBL" id="CM001488">
    <property type="protein sequence ID" value="EIM63161.1"/>
    <property type="molecule type" value="Genomic_DNA"/>
</dbReference>
<dbReference type="AlphaFoldDB" id="I5B0Z8"/>
<dbReference type="STRING" id="879212.DespoDRAFT_01195"/>